<dbReference type="RefSeq" id="WP_173066325.1">
    <property type="nucleotide sequence ID" value="NZ_AP022853.1"/>
</dbReference>
<dbReference type="SUPFAM" id="SSF82657">
    <property type="entry name" value="BolA-like"/>
    <property type="match status" value="1"/>
</dbReference>
<comment type="similarity">
    <text evidence="1">Belongs to the BolA/IbaG family.</text>
</comment>
<dbReference type="InterPro" id="IPR036065">
    <property type="entry name" value="BolA-like_sf"/>
</dbReference>
<reference evidence="3" key="1">
    <citation type="submission" date="2020-03" db="EMBL/GenBank/DDBJ databases">
        <title>Complete genome sequence of sulfur-oxidizing bacterium skT11.</title>
        <authorList>
            <person name="Kanda M."/>
            <person name="Kojima H."/>
            <person name="Fukui M."/>
        </authorList>
    </citation>
    <scope>NUCLEOTIDE SEQUENCE [LARGE SCALE GENOMIC DNA]</scope>
    <source>
        <strain evidence="3">skT11</strain>
    </source>
</reference>
<dbReference type="Proteomes" id="UP000502260">
    <property type="component" value="Chromosome"/>
</dbReference>
<gene>
    <name evidence="2" type="ORF">SKTS_27730</name>
</gene>
<name>A0A6F8VFK8_9PROT</name>
<dbReference type="PANTHER" id="PTHR46230:SF7">
    <property type="entry name" value="BOLA-LIKE PROTEIN 1"/>
    <property type="match status" value="1"/>
</dbReference>
<dbReference type="KEGG" id="slac:SKTS_27730"/>
<dbReference type="EMBL" id="AP022853">
    <property type="protein sequence ID" value="BCB27887.1"/>
    <property type="molecule type" value="Genomic_DNA"/>
</dbReference>
<dbReference type="PIRSF" id="PIRSF003113">
    <property type="entry name" value="BolA"/>
    <property type="match status" value="1"/>
</dbReference>
<dbReference type="PANTHER" id="PTHR46230">
    <property type="match status" value="1"/>
</dbReference>
<proteinExistence type="inferred from homology"/>
<evidence type="ECO:0000313" key="3">
    <source>
        <dbReference type="Proteomes" id="UP000502260"/>
    </source>
</evidence>
<dbReference type="Gene3D" id="3.30.300.90">
    <property type="entry name" value="BolA-like"/>
    <property type="match status" value="1"/>
</dbReference>
<sequence>MSTIELMQERLASLQPEVLEIGDDSAKHAGHEGAKGGGGHYDLTIVSPLFDGKLTIARHRMIYNSLGDLMQTRIHALSIRAFAPGEL</sequence>
<dbReference type="AlphaFoldDB" id="A0A6F8VFK8"/>
<dbReference type="GO" id="GO:0016226">
    <property type="term" value="P:iron-sulfur cluster assembly"/>
    <property type="evidence" value="ECO:0007669"/>
    <property type="project" value="TreeGrafter"/>
</dbReference>
<dbReference type="InterPro" id="IPR002634">
    <property type="entry name" value="BolA"/>
</dbReference>
<evidence type="ECO:0000256" key="1">
    <source>
        <dbReference type="RuleBase" id="RU003860"/>
    </source>
</evidence>
<evidence type="ECO:0000313" key="2">
    <source>
        <dbReference type="EMBL" id="BCB27887.1"/>
    </source>
</evidence>
<keyword evidence="3" id="KW-1185">Reference proteome</keyword>
<accession>A0A6F8VFK8</accession>
<dbReference type="Pfam" id="PF01722">
    <property type="entry name" value="BolA"/>
    <property type="match status" value="1"/>
</dbReference>
<organism evidence="2 3">
    <name type="scientific">Sulfurimicrobium lacus</name>
    <dbReference type="NCBI Taxonomy" id="2715678"/>
    <lineage>
        <taxon>Bacteria</taxon>
        <taxon>Pseudomonadati</taxon>
        <taxon>Pseudomonadota</taxon>
        <taxon>Betaproteobacteria</taxon>
        <taxon>Nitrosomonadales</taxon>
        <taxon>Sulfuricellaceae</taxon>
        <taxon>Sulfurimicrobium</taxon>
    </lineage>
</organism>
<protein>
    <submittedName>
        <fullName evidence="2">BolA family transcriptional regulator</fullName>
    </submittedName>
</protein>